<feature type="transmembrane region" description="Helical" evidence="1">
    <location>
        <begin position="81"/>
        <end position="106"/>
    </location>
</feature>
<evidence type="ECO:0000256" key="1">
    <source>
        <dbReference type="SAM" id="Phobius"/>
    </source>
</evidence>
<accession>A0A1S2M5K4</accession>
<dbReference type="EMBL" id="MLQS01000024">
    <property type="protein sequence ID" value="OIJ18915.1"/>
    <property type="molecule type" value="Genomic_DNA"/>
</dbReference>
<evidence type="ECO:0000313" key="2">
    <source>
        <dbReference type="EMBL" id="OIJ18915.1"/>
    </source>
</evidence>
<name>A0A1S2M5K4_9BACI</name>
<dbReference type="RefSeq" id="WP_071390587.1">
    <property type="nucleotide sequence ID" value="NZ_MLQS01000024.1"/>
</dbReference>
<comment type="caution">
    <text evidence="2">The sequence shown here is derived from an EMBL/GenBank/DDBJ whole genome shotgun (WGS) entry which is preliminary data.</text>
</comment>
<feature type="transmembrane region" description="Helical" evidence="1">
    <location>
        <begin position="12"/>
        <end position="28"/>
    </location>
</feature>
<dbReference type="OrthoDB" id="4715794at2"/>
<reference evidence="2 3" key="1">
    <citation type="submission" date="2016-10" db="EMBL/GenBank/DDBJ databases">
        <title>Draft genome sequences of four alkaliphilic bacteria belonging to the Anaerobacillus genus.</title>
        <authorList>
            <person name="Bassil N.M."/>
            <person name="Lloyd J.R."/>
        </authorList>
    </citation>
    <scope>NUCLEOTIDE SEQUENCE [LARGE SCALE GENOMIC DNA]</scope>
    <source>
        <strain evidence="2 3">DSM 22531</strain>
    </source>
</reference>
<proteinExistence type="predicted"/>
<sequence length="469" mass="51953">MKTKMLDNARMFPWVAFVRIFLGGYWLYEVTIGHNWKTGSFTSGPHPGWFGPEAGSYLIEQGNAGIEAGTWNWFGWVLENIFYPNAVALSAFATAVQILLALAFIFGLFNRPMALLGLGMDLFIYFLGNSRIPPFFTIGHLFVLFTNAGLYYGVDGWLMNKYENVKTGSAKLIKSLITFDFITPKMRKVIASVCGILAFYYLLKANVIETGKITMVSTDLAVLFGFTAYGMFVFREGMSKIALTTSLLRIWLGYRLLHEIFVREVPAVNGLPGWGSGEQLAEVFQFIVEQHWGVFGSIVELAFLPFASFWAIAFAIIQTAVAVMFILGIRTRLASKLIAIMLTVLILIGFTRYAPFVLGYVVAVLTLNGGSMLSFDQYKNDEPIYGINISDKIVYALFAIALISVIAANIDGILPDGYKTSMGPVMGAMVAMLATMFGISGWLQNQQTVSNNKFAKLTYESEVNMQVAS</sequence>
<evidence type="ECO:0000313" key="3">
    <source>
        <dbReference type="Proteomes" id="UP000180057"/>
    </source>
</evidence>
<keyword evidence="1" id="KW-1133">Transmembrane helix</keyword>
<gene>
    <name evidence="2" type="ORF">BKP45_15440</name>
</gene>
<feature type="transmembrane region" description="Helical" evidence="1">
    <location>
        <begin position="189"/>
        <end position="207"/>
    </location>
</feature>
<dbReference type="Proteomes" id="UP000180057">
    <property type="component" value="Unassembled WGS sequence"/>
</dbReference>
<keyword evidence="1" id="KW-0472">Membrane</keyword>
<feature type="transmembrane region" description="Helical" evidence="1">
    <location>
        <begin position="213"/>
        <end position="234"/>
    </location>
</feature>
<evidence type="ECO:0008006" key="4">
    <source>
        <dbReference type="Google" id="ProtNLM"/>
    </source>
</evidence>
<keyword evidence="3" id="KW-1185">Reference proteome</keyword>
<feature type="transmembrane region" description="Helical" evidence="1">
    <location>
        <begin position="356"/>
        <end position="373"/>
    </location>
</feature>
<keyword evidence="1" id="KW-0812">Transmembrane</keyword>
<feature type="transmembrane region" description="Helical" evidence="1">
    <location>
        <begin position="422"/>
        <end position="443"/>
    </location>
</feature>
<feature type="transmembrane region" description="Helical" evidence="1">
    <location>
        <begin position="333"/>
        <end position="350"/>
    </location>
</feature>
<feature type="transmembrane region" description="Helical" evidence="1">
    <location>
        <begin position="302"/>
        <end position="326"/>
    </location>
</feature>
<organism evidence="2 3">
    <name type="scientific">Anaerobacillus alkalidiazotrophicus</name>
    <dbReference type="NCBI Taxonomy" id="472963"/>
    <lineage>
        <taxon>Bacteria</taxon>
        <taxon>Bacillati</taxon>
        <taxon>Bacillota</taxon>
        <taxon>Bacilli</taxon>
        <taxon>Bacillales</taxon>
        <taxon>Bacillaceae</taxon>
        <taxon>Anaerobacillus</taxon>
    </lineage>
</organism>
<dbReference type="AlphaFoldDB" id="A0A1S2M5K4"/>
<feature type="transmembrane region" description="Helical" evidence="1">
    <location>
        <begin position="393"/>
        <end position="410"/>
    </location>
</feature>
<protein>
    <recommendedName>
        <fullName evidence="4">DoxX family protein</fullName>
    </recommendedName>
</protein>
<dbReference type="STRING" id="472963.BKP45_15440"/>